<organism evidence="3 4">
    <name type="scientific">Anaeramoeba ignava</name>
    <name type="common">Anaerobic marine amoeba</name>
    <dbReference type="NCBI Taxonomy" id="1746090"/>
    <lineage>
        <taxon>Eukaryota</taxon>
        <taxon>Metamonada</taxon>
        <taxon>Anaeramoebidae</taxon>
        <taxon>Anaeramoeba</taxon>
    </lineage>
</organism>
<keyword evidence="4" id="KW-1185">Reference proteome</keyword>
<reference evidence="3" key="1">
    <citation type="submission" date="2022-10" db="EMBL/GenBank/DDBJ databases">
        <title>Novel sulphate-reducing endosymbionts in the free-living metamonad Anaeramoeba.</title>
        <authorList>
            <person name="Jerlstrom-Hultqvist J."/>
            <person name="Cepicka I."/>
            <person name="Gallot-Lavallee L."/>
            <person name="Salas-Leiva D."/>
            <person name="Curtis B.A."/>
            <person name="Zahonova K."/>
            <person name="Pipaliya S."/>
            <person name="Dacks J."/>
            <person name="Roger A.J."/>
        </authorList>
    </citation>
    <scope>NUCLEOTIDE SEQUENCE</scope>
    <source>
        <strain evidence="3">BMAN</strain>
    </source>
</reference>
<dbReference type="AlphaFoldDB" id="A0A9Q0LBD4"/>
<gene>
    <name evidence="3" type="ORF">M0811_11683</name>
</gene>
<evidence type="ECO:0000256" key="1">
    <source>
        <dbReference type="SAM" id="MobiDB-lite"/>
    </source>
</evidence>
<evidence type="ECO:0000256" key="2">
    <source>
        <dbReference type="SAM" id="Phobius"/>
    </source>
</evidence>
<dbReference type="OMA" id="YVACINN"/>
<dbReference type="OrthoDB" id="162371at2759"/>
<feature type="transmembrane region" description="Helical" evidence="2">
    <location>
        <begin position="77"/>
        <end position="93"/>
    </location>
</feature>
<dbReference type="EMBL" id="JAPDFW010000105">
    <property type="protein sequence ID" value="KAJ5069340.1"/>
    <property type="molecule type" value="Genomic_DNA"/>
</dbReference>
<feature type="transmembrane region" description="Helical" evidence="2">
    <location>
        <begin position="35"/>
        <end position="57"/>
    </location>
</feature>
<protein>
    <submittedName>
        <fullName evidence="3">Lccl domain protein</fullName>
    </submittedName>
</protein>
<proteinExistence type="predicted"/>
<keyword evidence="2" id="KW-1133">Transmembrane helix</keyword>
<feature type="transmembrane region" description="Helical" evidence="2">
    <location>
        <begin position="113"/>
        <end position="133"/>
    </location>
</feature>
<feature type="region of interest" description="Disordered" evidence="1">
    <location>
        <begin position="1"/>
        <end position="24"/>
    </location>
</feature>
<comment type="caution">
    <text evidence="3">The sequence shown here is derived from an EMBL/GenBank/DDBJ whole genome shotgun (WGS) entry which is preliminary data.</text>
</comment>
<keyword evidence="2" id="KW-0812">Transmembrane</keyword>
<name>A0A9Q0LBD4_ANAIG</name>
<dbReference type="Proteomes" id="UP001149090">
    <property type="component" value="Unassembled WGS sequence"/>
</dbReference>
<evidence type="ECO:0000313" key="4">
    <source>
        <dbReference type="Proteomes" id="UP001149090"/>
    </source>
</evidence>
<accession>A0A9Q0LBD4</accession>
<feature type="transmembrane region" description="Helical" evidence="2">
    <location>
        <begin position="199"/>
        <end position="219"/>
    </location>
</feature>
<keyword evidence="2" id="KW-0472">Membrane</keyword>
<sequence>MEEQNEENLLTKVENTTENTTEKNAKKPFNQTRKFYILGFILGLIILAIITFISMAIPSTKVTKLGIYNDHIQWSKFAFWNLMLITGFSYVACINNHRKNPFKGRGNRGYSEFFKLILIAQPLFWIAPIFVIAGKNDPDDPFNLLPRSYLSLVAYNFFSIALFYLIGLQFTHLDTGILHEIGNLVVFPKKWKLMNWKHILTVFIILIVILVFISVQFYFYFAKFTIPPTKIWLSSWFGGIILIILISFLLRKTHETHLHHYFIFGYLMIFNCHFHPISSISMGYCAGVFTEGISTWFVAPIWKKYRV</sequence>
<feature type="transmembrane region" description="Helical" evidence="2">
    <location>
        <begin position="153"/>
        <end position="171"/>
    </location>
</feature>
<feature type="compositionally biased region" description="Low complexity" evidence="1">
    <location>
        <begin position="7"/>
        <end position="19"/>
    </location>
</feature>
<feature type="transmembrane region" description="Helical" evidence="2">
    <location>
        <begin position="231"/>
        <end position="250"/>
    </location>
</feature>
<evidence type="ECO:0000313" key="3">
    <source>
        <dbReference type="EMBL" id="KAJ5069340.1"/>
    </source>
</evidence>